<sequence length="81" mass="9016">MIQDGSEVRTEVFTALLGDVSNYIKIKKSEKVVGVIPAHPNCFEITESEGASTLGYEFPGATNPDWCVMAERARKRRARNE</sequence>
<organism evidence="1 2">
    <name type="scientific">Desulfosporosinus metallidurans</name>
    <dbReference type="NCBI Taxonomy" id="1888891"/>
    <lineage>
        <taxon>Bacteria</taxon>
        <taxon>Bacillati</taxon>
        <taxon>Bacillota</taxon>
        <taxon>Clostridia</taxon>
        <taxon>Eubacteriales</taxon>
        <taxon>Desulfitobacteriaceae</taxon>
        <taxon>Desulfosporosinus</taxon>
    </lineage>
</organism>
<evidence type="ECO:0000313" key="2">
    <source>
        <dbReference type="Proteomes" id="UP000186102"/>
    </source>
</evidence>
<dbReference type="OrthoDB" id="2111653at2"/>
<proteinExistence type="predicted"/>
<reference evidence="1 2" key="1">
    <citation type="submission" date="2016-09" db="EMBL/GenBank/DDBJ databases">
        <title>Complete genome of Desulfosporosinus sp. OL.</title>
        <authorList>
            <person name="Mardanov A."/>
            <person name="Beletsky A."/>
            <person name="Panova A."/>
            <person name="Karnachuk O."/>
            <person name="Ravin N."/>
        </authorList>
    </citation>
    <scope>NUCLEOTIDE SEQUENCE [LARGE SCALE GENOMIC DNA]</scope>
    <source>
        <strain evidence="1 2">OL</strain>
    </source>
</reference>
<dbReference type="STRING" id="1888891.DSOL_5146"/>
<keyword evidence="2" id="KW-1185">Reference proteome</keyword>
<evidence type="ECO:0000313" key="1">
    <source>
        <dbReference type="EMBL" id="OLN26031.1"/>
    </source>
</evidence>
<gene>
    <name evidence="1" type="ORF">DSOL_5146</name>
</gene>
<name>A0A1Q8QFD7_9FIRM</name>
<accession>A0A1Q8QFD7</accession>
<comment type="caution">
    <text evidence="1">The sequence shown here is derived from an EMBL/GenBank/DDBJ whole genome shotgun (WGS) entry which is preliminary data.</text>
</comment>
<dbReference type="AlphaFoldDB" id="A0A1Q8QFD7"/>
<protein>
    <submittedName>
        <fullName evidence="1">Uncharacterized protein</fullName>
    </submittedName>
</protein>
<dbReference type="EMBL" id="MLBF01000090">
    <property type="protein sequence ID" value="OLN26031.1"/>
    <property type="molecule type" value="Genomic_DNA"/>
</dbReference>
<dbReference type="Proteomes" id="UP000186102">
    <property type="component" value="Unassembled WGS sequence"/>
</dbReference>